<dbReference type="Gene3D" id="3.40.50.300">
    <property type="entry name" value="P-loop containing nucleotide triphosphate hydrolases"/>
    <property type="match status" value="2"/>
</dbReference>
<dbReference type="InterPro" id="IPR003439">
    <property type="entry name" value="ABC_transporter-like_ATP-bd"/>
</dbReference>
<comment type="caution">
    <text evidence="6">The sequence shown here is derived from an EMBL/GenBank/DDBJ whole genome shotgun (WGS) entry which is preliminary data.</text>
</comment>
<dbReference type="NCBIfam" id="NF008186">
    <property type="entry name" value="PRK10938.1"/>
    <property type="match status" value="1"/>
</dbReference>
<keyword evidence="1" id="KW-0813">Transport</keyword>
<name>A0ABV8CJD3_9GAMM</name>
<proteinExistence type="predicted"/>
<evidence type="ECO:0000313" key="6">
    <source>
        <dbReference type="EMBL" id="MFC3912004.1"/>
    </source>
</evidence>
<keyword evidence="2" id="KW-0547">Nucleotide-binding</keyword>
<feature type="domain" description="ABC transporter" evidence="5">
    <location>
        <begin position="8"/>
        <end position="231"/>
    </location>
</feature>
<dbReference type="InterPro" id="IPR003593">
    <property type="entry name" value="AAA+_ATPase"/>
</dbReference>
<keyword evidence="7" id="KW-1185">Reference proteome</keyword>
<feature type="domain" description="ABC transporter" evidence="5">
    <location>
        <begin position="255"/>
        <end position="495"/>
    </location>
</feature>
<dbReference type="SUPFAM" id="SSF52540">
    <property type="entry name" value="P-loop containing nucleoside triphosphate hydrolases"/>
    <property type="match status" value="2"/>
</dbReference>
<organism evidence="6 7">
    <name type="scientific">Pseudaeromonas sharmana</name>
    <dbReference type="NCBI Taxonomy" id="328412"/>
    <lineage>
        <taxon>Bacteria</taxon>
        <taxon>Pseudomonadati</taxon>
        <taxon>Pseudomonadota</taxon>
        <taxon>Gammaproteobacteria</taxon>
        <taxon>Aeromonadales</taxon>
        <taxon>Aeromonadaceae</taxon>
        <taxon>Pseudaeromonas</taxon>
    </lineage>
</organism>
<dbReference type="PANTHER" id="PTHR43553">
    <property type="entry name" value="HEAVY METAL TRANSPORTER"/>
    <property type="match status" value="1"/>
</dbReference>
<dbReference type="Pfam" id="PF00005">
    <property type="entry name" value="ABC_tran"/>
    <property type="match status" value="2"/>
</dbReference>
<dbReference type="SMART" id="SM00382">
    <property type="entry name" value="AAA"/>
    <property type="match status" value="2"/>
</dbReference>
<evidence type="ECO:0000313" key="7">
    <source>
        <dbReference type="Proteomes" id="UP001595692"/>
    </source>
</evidence>
<evidence type="ECO:0000256" key="2">
    <source>
        <dbReference type="ARBA" id="ARBA00022741"/>
    </source>
</evidence>
<evidence type="ECO:0000256" key="3">
    <source>
        <dbReference type="ARBA" id="ARBA00022840"/>
    </source>
</evidence>
<evidence type="ECO:0000256" key="1">
    <source>
        <dbReference type="ARBA" id="ARBA00022448"/>
    </source>
</evidence>
<sequence length="509" mass="55610">MTPSAPLLRWQDCLFAVNLHCQLRVRHLRLDPGACLALVGSNGSGKSLMARALAGELPCSAGECLQPPETVRLSAEQQQALLAEDWRRRNTDMLEEGEEAGIMTAELLQQVPAGLQQRLDVAKLAPRPYRVLSSGEGRKVLLAQALAMAPPLLVLDEPFAGLDAAARQDLQRLLEELHTGGQAMAIILSRYDEIPRFASALGILSERQLVRCGLPDEILKQQDVAELALSETLRQLPLPARPSAPPSPPTSTPLIRLCRLHIDYDGHSVIAGLDWQVNPGEHWHIAGPNGCGKSTLLSVICGDHPQGYCNDVTLFGRRRGSGESIWEIKSHIGLVSPALHLEHRVSASAQEVVLSGFFDSIGLYDAPGDEQVSLSRRWLERLGMARLAKTPFQRLSFGQQRLLLIARALVKHPPLLILDEPLQGLDPLSRDRIRHFVEELMQSGTTQLLFVSHHADDAPRGLTHRLDFIPQPQGGYAYRQRPLPVPDQPPSVGSPAIRANPPATAGCAG</sequence>
<protein>
    <submittedName>
        <fullName evidence="6">Molybdate ABC transporter ATP-binding protein ModF</fullName>
    </submittedName>
</protein>
<dbReference type="PANTHER" id="PTHR43553:SF3">
    <property type="entry name" value="ABC TRANSPORTER ATP-BINDING PROTEIN MODF"/>
    <property type="match status" value="1"/>
</dbReference>
<accession>A0ABV8CJD3</accession>
<dbReference type="EMBL" id="JBHSAF010000001">
    <property type="protein sequence ID" value="MFC3912004.1"/>
    <property type="molecule type" value="Genomic_DNA"/>
</dbReference>
<gene>
    <name evidence="6" type="primary">modF</name>
    <name evidence="6" type="ORF">ACFOSS_00795</name>
</gene>
<feature type="region of interest" description="Disordered" evidence="4">
    <location>
        <begin position="485"/>
        <end position="509"/>
    </location>
</feature>
<dbReference type="InterPro" id="IPR017871">
    <property type="entry name" value="ABC_transporter-like_CS"/>
</dbReference>
<evidence type="ECO:0000259" key="5">
    <source>
        <dbReference type="PROSITE" id="PS50893"/>
    </source>
</evidence>
<reference evidence="7" key="1">
    <citation type="journal article" date="2019" name="Int. J. Syst. Evol. Microbiol.">
        <title>The Global Catalogue of Microorganisms (GCM) 10K type strain sequencing project: providing services to taxonomists for standard genome sequencing and annotation.</title>
        <authorList>
            <consortium name="The Broad Institute Genomics Platform"/>
            <consortium name="The Broad Institute Genome Sequencing Center for Infectious Disease"/>
            <person name="Wu L."/>
            <person name="Ma J."/>
        </authorList>
    </citation>
    <scope>NUCLEOTIDE SEQUENCE [LARGE SCALE GENOMIC DNA]</scope>
    <source>
        <strain evidence="7">CCUG 54939</strain>
    </source>
</reference>
<dbReference type="Proteomes" id="UP001595692">
    <property type="component" value="Unassembled WGS sequence"/>
</dbReference>
<keyword evidence="3 6" id="KW-0067">ATP-binding</keyword>
<evidence type="ECO:0000256" key="4">
    <source>
        <dbReference type="SAM" id="MobiDB-lite"/>
    </source>
</evidence>
<dbReference type="PROSITE" id="PS50893">
    <property type="entry name" value="ABC_TRANSPORTER_2"/>
    <property type="match status" value="2"/>
</dbReference>
<dbReference type="InterPro" id="IPR027417">
    <property type="entry name" value="P-loop_NTPase"/>
</dbReference>
<dbReference type="GO" id="GO:0005524">
    <property type="term" value="F:ATP binding"/>
    <property type="evidence" value="ECO:0007669"/>
    <property type="project" value="UniProtKB-KW"/>
</dbReference>
<dbReference type="RefSeq" id="WP_377149920.1">
    <property type="nucleotide sequence ID" value="NZ_JBHSAF010000001.1"/>
</dbReference>
<dbReference type="InterPro" id="IPR050095">
    <property type="entry name" value="ECF_ABC_transporter_ATP-bd"/>
</dbReference>
<dbReference type="PROSITE" id="PS00211">
    <property type="entry name" value="ABC_TRANSPORTER_1"/>
    <property type="match status" value="1"/>
</dbReference>